<dbReference type="RefSeq" id="WP_204423691.1">
    <property type="nucleotide sequence ID" value="NZ_CP070228.1"/>
</dbReference>
<sequence>MFGINSAEFIVVLIVGVVVLGPSRAAHAIIWLQQGILKLREWSGQMRQYSAELRSMQESSSSDIATSISGLTPSQLDPRSMIREAVAEEMQLWLKESRIADINTISTKESSDDSQR</sequence>
<proteinExistence type="predicted"/>
<dbReference type="PRINTS" id="PR01506">
    <property type="entry name" value="TATBPROTEIN"/>
</dbReference>
<evidence type="ECO:0000256" key="2">
    <source>
        <dbReference type="ARBA" id="ARBA00022448"/>
    </source>
</evidence>
<evidence type="ECO:0000313" key="8">
    <source>
        <dbReference type="EMBL" id="QRV01715.1"/>
    </source>
</evidence>
<comment type="subcellular location">
    <subcellularLocation>
        <location evidence="1">Membrane</location>
        <topology evidence="1">Single-pass membrane protein</topology>
    </subcellularLocation>
</comment>
<keyword evidence="2" id="KW-0813">Transport</keyword>
<protein>
    <submittedName>
        <fullName evidence="8">Translocase</fullName>
    </submittedName>
</protein>
<keyword evidence="7" id="KW-0472">Membrane</keyword>
<keyword evidence="4" id="KW-0653">Protein transport</keyword>
<dbReference type="Pfam" id="PF02416">
    <property type="entry name" value="TatA_B_E"/>
    <property type="match status" value="1"/>
</dbReference>
<reference evidence="8 9" key="1">
    <citation type="submission" date="2021-02" db="EMBL/GenBank/DDBJ databases">
        <title>Complete Genome Sequence of Arcanobacterium phocisimile strain DSM 26142T from a harbour seal.</title>
        <authorList>
            <person name="Borowiak M."/>
            <person name="Alssahen M."/>
            <person name="Malorny B."/>
            <person name="Laemmler C."/>
            <person name="Siebert U."/>
            <person name="Ploetz M."/>
            <person name="Abdulmawjood A."/>
        </authorList>
    </citation>
    <scope>NUCLEOTIDE SEQUENCE [LARGE SCALE GENOMIC DNA]</scope>
    <source>
        <strain evidence="8 9">DSM 26142</strain>
    </source>
</reference>
<name>A0ABX7IHX3_9ACTO</name>
<evidence type="ECO:0000256" key="4">
    <source>
        <dbReference type="ARBA" id="ARBA00022927"/>
    </source>
</evidence>
<organism evidence="8 9">
    <name type="scientific">Arcanobacterium phocisimile</name>
    <dbReference type="NCBI Taxonomy" id="1302235"/>
    <lineage>
        <taxon>Bacteria</taxon>
        <taxon>Bacillati</taxon>
        <taxon>Actinomycetota</taxon>
        <taxon>Actinomycetes</taxon>
        <taxon>Actinomycetales</taxon>
        <taxon>Actinomycetaceae</taxon>
        <taxon>Arcanobacterium</taxon>
    </lineage>
</organism>
<evidence type="ECO:0000256" key="7">
    <source>
        <dbReference type="ARBA" id="ARBA00023136"/>
    </source>
</evidence>
<gene>
    <name evidence="8" type="ORF">JTE88_06355</name>
</gene>
<keyword evidence="6" id="KW-0811">Translocation</keyword>
<accession>A0ABX7IHX3</accession>
<evidence type="ECO:0000256" key="6">
    <source>
        <dbReference type="ARBA" id="ARBA00023010"/>
    </source>
</evidence>
<evidence type="ECO:0000256" key="3">
    <source>
        <dbReference type="ARBA" id="ARBA00022692"/>
    </source>
</evidence>
<keyword evidence="9" id="KW-1185">Reference proteome</keyword>
<evidence type="ECO:0000313" key="9">
    <source>
        <dbReference type="Proteomes" id="UP000602653"/>
    </source>
</evidence>
<keyword evidence="5" id="KW-1133">Transmembrane helix</keyword>
<dbReference type="InterPro" id="IPR003369">
    <property type="entry name" value="TatA/B/E"/>
</dbReference>
<evidence type="ECO:0000256" key="1">
    <source>
        <dbReference type="ARBA" id="ARBA00004167"/>
    </source>
</evidence>
<evidence type="ECO:0000256" key="5">
    <source>
        <dbReference type="ARBA" id="ARBA00022989"/>
    </source>
</evidence>
<dbReference type="Proteomes" id="UP000602653">
    <property type="component" value="Chromosome"/>
</dbReference>
<keyword evidence="3" id="KW-0812">Transmembrane</keyword>
<dbReference type="EMBL" id="CP070228">
    <property type="protein sequence ID" value="QRV01715.1"/>
    <property type="molecule type" value="Genomic_DNA"/>
</dbReference>